<comment type="caution">
    <text evidence="1">The sequence shown here is derived from an EMBL/GenBank/DDBJ whole genome shotgun (WGS) entry which is preliminary data.</text>
</comment>
<dbReference type="Proteomes" id="UP000541444">
    <property type="component" value="Unassembled WGS sequence"/>
</dbReference>
<sequence>VIRTSFKVVRTNFFVLTGILTQESISFERAWMSSERDVKFLGLKTNYRKVVRKSLESFERAWHRG</sequence>
<accession>A0A7J7NEJ4</accession>
<evidence type="ECO:0000313" key="1">
    <source>
        <dbReference type="EMBL" id="KAF6165288.1"/>
    </source>
</evidence>
<dbReference type="EMBL" id="JACGCM010000855">
    <property type="protein sequence ID" value="KAF6165288.1"/>
    <property type="molecule type" value="Genomic_DNA"/>
</dbReference>
<feature type="non-terminal residue" evidence="1">
    <location>
        <position position="1"/>
    </location>
</feature>
<organism evidence="1 2">
    <name type="scientific">Kingdonia uniflora</name>
    <dbReference type="NCBI Taxonomy" id="39325"/>
    <lineage>
        <taxon>Eukaryota</taxon>
        <taxon>Viridiplantae</taxon>
        <taxon>Streptophyta</taxon>
        <taxon>Embryophyta</taxon>
        <taxon>Tracheophyta</taxon>
        <taxon>Spermatophyta</taxon>
        <taxon>Magnoliopsida</taxon>
        <taxon>Ranunculales</taxon>
        <taxon>Circaeasteraceae</taxon>
        <taxon>Kingdonia</taxon>
    </lineage>
</organism>
<gene>
    <name evidence="1" type="ORF">GIB67_042704</name>
</gene>
<dbReference type="AlphaFoldDB" id="A0A7J7NEJ4"/>
<evidence type="ECO:0000313" key="2">
    <source>
        <dbReference type="Proteomes" id="UP000541444"/>
    </source>
</evidence>
<reference evidence="1 2" key="1">
    <citation type="journal article" date="2020" name="IScience">
        <title>Genome Sequencing of the Endangered Kingdonia uniflora (Circaeasteraceae, Ranunculales) Reveals Potential Mechanisms of Evolutionary Specialization.</title>
        <authorList>
            <person name="Sun Y."/>
            <person name="Deng T."/>
            <person name="Zhang A."/>
            <person name="Moore M.J."/>
            <person name="Landis J.B."/>
            <person name="Lin N."/>
            <person name="Zhang H."/>
            <person name="Zhang X."/>
            <person name="Huang J."/>
            <person name="Zhang X."/>
            <person name="Sun H."/>
            <person name="Wang H."/>
        </authorList>
    </citation>
    <scope>NUCLEOTIDE SEQUENCE [LARGE SCALE GENOMIC DNA]</scope>
    <source>
        <strain evidence="1">TB1705</strain>
        <tissue evidence="1">Leaf</tissue>
    </source>
</reference>
<proteinExistence type="predicted"/>
<name>A0A7J7NEJ4_9MAGN</name>
<keyword evidence="2" id="KW-1185">Reference proteome</keyword>
<protein>
    <submittedName>
        <fullName evidence="1">Uncharacterized protein</fullName>
    </submittedName>
</protein>